<keyword evidence="3" id="KW-0378">Hydrolase</keyword>
<organism evidence="3 4">
    <name type="scientific">Corynebacterium xerosis</name>
    <dbReference type="NCBI Taxonomy" id="1725"/>
    <lineage>
        <taxon>Bacteria</taxon>
        <taxon>Bacillati</taxon>
        <taxon>Actinomycetota</taxon>
        <taxon>Actinomycetes</taxon>
        <taxon>Mycobacteriales</taxon>
        <taxon>Corynebacteriaceae</taxon>
        <taxon>Corynebacterium</taxon>
    </lineage>
</organism>
<feature type="compositionally biased region" description="Polar residues" evidence="1">
    <location>
        <begin position="1"/>
        <end position="18"/>
    </location>
</feature>
<dbReference type="SUPFAM" id="SSF53474">
    <property type="entry name" value="alpha/beta-Hydrolases"/>
    <property type="match status" value="1"/>
</dbReference>
<evidence type="ECO:0000313" key="4">
    <source>
        <dbReference type="Proteomes" id="UP000589552"/>
    </source>
</evidence>
<evidence type="ECO:0000259" key="2">
    <source>
        <dbReference type="Pfam" id="PF00561"/>
    </source>
</evidence>
<dbReference type="PANTHER" id="PTHR43433">
    <property type="entry name" value="HYDROLASE, ALPHA/BETA FOLD FAMILY PROTEIN"/>
    <property type="match status" value="1"/>
</dbReference>
<comment type="caution">
    <text evidence="3">The sequence shown here is derived from an EMBL/GenBank/DDBJ whole genome shotgun (WGS) entry which is preliminary data.</text>
</comment>
<dbReference type="GO" id="GO:0016787">
    <property type="term" value="F:hydrolase activity"/>
    <property type="evidence" value="ECO:0007669"/>
    <property type="project" value="UniProtKB-KW"/>
</dbReference>
<dbReference type="InterPro" id="IPR029058">
    <property type="entry name" value="AB_hydrolase_fold"/>
</dbReference>
<gene>
    <name evidence="3" type="ORF">HF852_12485</name>
</gene>
<evidence type="ECO:0000256" key="1">
    <source>
        <dbReference type="SAM" id="MobiDB-lite"/>
    </source>
</evidence>
<dbReference type="Pfam" id="PF00561">
    <property type="entry name" value="Abhydrolase_1"/>
    <property type="match status" value="1"/>
</dbReference>
<dbReference type="Proteomes" id="UP000589552">
    <property type="component" value="Unassembled WGS sequence"/>
</dbReference>
<feature type="region of interest" description="Disordered" evidence="1">
    <location>
        <begin position="1"/>
        <end position="32"/>
    </location>
</feature>
<dbReference type="Gene3D" id="3.40.50.1820">
    <property type="entry name" value="alpha/beta hydrolase"/>
    <property type="match status" value="1"/>
</dbReference>
<protein>
    <submittedName>
        <fullName evidence="3">Alpha/beta hydrolase</fullName>
    </submittedName>
</protein>
<dbReference type="AlphaFoldDB" id="A0A7X9XUP2"/>
<feature type="domain" description="AB hydrolase-1" evidence="2">
    <location>
        <begin position="59"/>
        <end position="184"/>
    </location>
</feature>
<name>A0A7X9XUP2_9CORY</name>
<dbReference type="PANTHER" id="PTHR43433:SF5">
    <property type="entry name" value="AB HYDROLASE-1 DOMAIN-CONTAINING PROTEIN"/>
    <property type="match status" value="1"/>
</dbReference>
<dbReference type="InterPro" id="IPR000073">
    <property type="entry name" value="AB_hydrolase_1"/>
</dbReference>
<proteinExistence type="predicted"/>
<dbReference type="InterPro" id="IPR050471">
    <property type="entry name" value="AB_hydrolase"/>
</dbReference>
<dbReference type="EMBL" id="JABAGA010000011">
    <property type="protein sequence ID" value="NMF10396.1"/>
    <property type="molecule type" value="Genomic_DNA"/>
</dbReference>
<reference evidence="3 4" key="1">
    <citation type="submission" date="2020-04" db="EMBL/GenBank/DDBJ databases">
        <authorList>
            <person name="Hitch T.C.A."/>
            <person name="Wylensek D."/>
            <person name="Clavel T."/>
        </authorList>
    </citation>
    <scope>NUCLEOTIDE SEQUENCE [LARGE SCALE GENOMIC DNA]</scope>
    <source>
        <strain evidence="3 4">BL-383-APC-2I</strain>
    </source>
</reference>
<accession>A0A7X9XUP2</accession>
<sequence>MTNARNTPTMDGSRQQDAWQRRRSALAKSPGVATVTRELSDGRALSLAYVRSGPRTSAPVLVIPGGPGLASVMPYQRFRAAAAKQGLDVLMIEHRGVGMSRKSDDGINLRSEDITIRDVLGDLIAVLDAEGIEQVTVYGSSYGSYLAGAFGTLYPGRVRGMILDSPMLDAESTHETARELNRLYWHGTESTADHASRVRDIVEHGAIPVGDAGFPLQLLHEFGGPELVARMLTLLEKGKGARVWSWLNRLGASEVMETRPFLMEFDLVARSAFTELGYGLPHDATLGPLRSDDSFAGLADRFPPFAGEPVDIRGALTRFDWPMLVLSGDRDVRTPRTVAEHVITHAPNAILVPIEQHGHSALDTAQPLAINAIRHFVNMQSTSPAPGAAKLTAQRSIIARLISFRLALSKVLPKAAS</sequence>
<dbReference type="RefSeq" id="WP_168938491.1">
    <property type="nucleotide sequence ID" value="NZ_JABAGA010000011.1"/>
</dbReference>
<evidence type="ECO:0000313" key="3">
    <source>
        <dbReference type="EMBL" id="NMF10396.1"/>
    </source>
</evidence>